<name>A0ABD1U6S8_9LAMI</name>
<reference evidence="2" key="1">
    <citation type="submission" date="2024-07" db="EMBL/GenBank/DDBJ databases">
        <title>Two chromosome-level genome assemblies of Korean endemic species Abeliophyllum distichum and Forsythia ovata (Oleaceae).</title>
        <authorList>
            <person name="Jang H."/>
        </authorList>
    </citation>
    <scope>NUCLEOTIDE SEQUENCE [LARGE SCALE GENOMIC DNA]</scope>
</reference>
<keyword evidence="2" id="KW-1185">Reference proteome</keyword>
<protein>
    <submittedName>
        <fullName evidence="1">Uncharacterized protein</fullName>
    </submittedName>
</protein>
<sequence>MFLIILDFDDEQVDQPSGSVNFSRIIFSDMNEISMSSSHEANDVHAFPPLALGENVLDYLLPYDDSFDSNNDISNERAPPNFIISFDEEIEGKGTDLLGVNNE</sequence>
<evidence type="ECO:0000313" key="2">
    <source>
        <dbReference type="Proteomes" id="UP001604277"/>
    </source>
</evidence>
<dbReference type="AlphaFoldDB" id="A0ABD1U6S8"/>
<evidence type="ECO:0000313" key="1">
    <source>
        <dbReference type="EMBL" id="KAL2520724.1"/>
    </source>
</evidence>
<dbReference type="EMBL" id="JBFOLJ010000007">
    <property type="protein sequence ID" value="KAL2520724.1"/>
    <property type="molecule type" value="Genomic_DNA"/>
</dbReference>
<dbReference type="Proteomes" id="UP001604277">
    <property type="component" value="Unassembled WGS sequence"/>
</dbReference>
<organism evidence="1 2">
    <name type="scientific">Forsythia ovata</name>
    <dbReference type="NCBI Taxonomy" id="205694"/>
    <lineage>
        <taxon>Eukaryota</taxon>
        <taxon>Viridiplantae</taxon>
        <taxon>Streptophyta</taxon>
        <taxon>Embryophyta</taxon>
        <taxon>Tracheophyta</taxon>
        <taxon>Spermatophyta</taxon>
        <taxon>Magnoliopsida</taxon>
        <taxon>eudicotyledons</taxon>
        <taxon>Gunneridae</taxon>
        <taxon>Pentapetalae</taxon>
        <taxon>asterids</taxon>
        <taxon>lamiids</taxon>
        <taxon>Lamiales</taxon>
        <taxon>Oleaceae</taxon>
        <taxon>Forsythieae</taxon>
        <taxon>Forsythia</taxon>
    </lineage>
</organism>
<comment type="caution">
    <text evidence="1">The sequence shown here is derived from an EMBL/GenBank/DDBJ whole genome shotgun (WGS) entry which is preliminary data.</text>
</comment>
<gene>
    <name evidence="1" type="ORF">Fot_24647</name>
</gene>
<accession>A0ABD1U6S8</accession>
<proteinExistence type="predicted"/>